<gene>
    <name evidence="2" type="ORF">SAMN04488012_110134</name>
</gene>
<protein>
    <submittedName>
        <fullName evidence="2">Uncharacterized protein</fullName>
    </submittedName>
</protein>
<reference evidence="2 3" key="1">
    <citation type="submission" date="2016-11" db="EMBL/GenBank/DDBJ databases">
        <authorList>
            <person name="Jaros S."/>
            <person name="Januszkiewicz K."/>
            <person name="Wedrychowicz H."/>
        </authorList>
    </citation>
    <scope>NUCLEOTIDE SEQUENCE [LARGE SCALE GENOMIC DNA]</scope>
    <source>
        <strain evidence="2 3">DSM 26892</strain>
    </source>
</reference>
<organism evidence="2 3">
    <name type="scientific">Palleronia salina</name>
    <dbReference type="NCBI Taxonomy" id="313368"/>
    <lineage>
        <taxon>Bacteria</taxon>
        <taxon>Pseudomonadati</taxon>
        <taxon>Pseudomonadota</taxon>
        <taxon>Alphaproteobacteria</taxon>
        <taxon>Rhodobacterales</taxon>
        <taxon>Roseobacteraceae</taxon>
        <taxon>Palleronia</taxon>
    </lineage>
</organism>
<feature type="signal peptide" evidence="1">
    <location>
        <begin position="1"/>
        <end position="24"/>
    </location>
</feature>
<sequence length="161" mass="17341">MMRRGPHRMVLGLLVAFAAAPGLARELTSVAGPFPAVSTLSLDCLLDRSESEGWFPEPKRIALVWDLDRAEARAPDQPAQATAPLVEIPGFAWRDGLRFVAHFRLADPAPETLSDPRLSTALFSVRSDGEAVLTEHSVVYGGMRALTQSGRCTFAPVATGD</sequence>
<evidence type="ECO:0000313" key="2">
    <source>
        <dbReference type="EMBL" id="SHJ51042.1"/>
    </source>
</evidence>
<evidence type="ECO:0000313" key="3">
    <source>
        <dbReference type="Proteomes" id="UP000184040"/>
    </source>
</evidence>
<dbReference type="EMBL" id="FQZA01000010">
    <property type="protein sequence ID" value="SHJ51042.1"/>
    <property type="molecule type" value="Genomic_DNA"/>
</dbReference>
<dbReference type="Proteomes" id="UP000184040">
    <property type="component" value="Unassembled WGS sequence"/>
</dbReference>
<dbReference type="STRING" id="313368.SAMN04488012_110134"/>
<keyword evidence="1" id="KW-0732">Signal</keyword>
<keyword evidence="3" id="KW-1185">Reference proteome</keyword>
<accession>A0A1M6JWG8</accession>
<dbReference type="AlphaFoldDB" id="A0A1M6JWG8"/>
<evidence type="ECO:0000256" key="1">
    <source>
        <dbReference type="SAM" id="SignalP"/>
    </source>
</evidence>
<feature type="chain" id="PRO_5012635693" evidence="1">
    <location>
        <begin position="25"/>
        <end position="161"/>
    </location>
</feature>
<name>A0A1M6JWG8_9RHOB</name>
<proteinExistence type="predicted"/>